<evidence type="ECO:0000256" key="12">
    <source>
        <dbReference type="ARBA" id="ARBA00023140"/>
    </source>
</evidence>
<keyword evidence="7" id="KW-0274">FAD</keyword>
<sequence length="836" mass="94028">MAASKKMNVNPDLAKERSKATFDVEQLTYALYLGKERTERKRYLEDLAVNDPVIKECKPWAFCSREEQYEMALKKHIHIAKQIKLLGFTDEWDQYFYTEAAACHENSPIGLHSSMFLPTLRKQASEDQKKKFLPLAENMTIIGTYAQTELGHGTFIRGLETTATYDSKTQEFILHSPSLTSMKYWPGNLGKTVNFCIIMAQLYTKGKCHGIHTFLLPLRNLQTHQSLPGIELGDIGPKFGYGTNDNGYLRLNNVRIPRDYMLMRYSKVLEDGTYVKPPNSRLSYGSMTLIRAAIVGDSSRGLAQACTISIRYSAVRRQTEVYPGGPEAQIMDYQTQQYKLFPLLATAYAFHFTAQMVYGIYLQVTSQIEEGNLDQIGELHALSAGLKAFTSWECSLGIEVCRMACGGHGYSHASGLPKIYVDLTPGCTYEGENTVMMLQTARYLMKCFAKVENGEKLPGFVSYLNTDLSAKSCMKSDVALDCLVQAYEHRAARLVQVAARNIKRLVVEEGQSQQQAWNNTAQQLVWASRAHCHTYVVKAFVAMVTESNLDDQVLNVLTSLCKLYAVHGVMEHLGEFIQDGYLSTSQVEAVTGKLMALMKEIRHNAVALVDAFDYPDALLSSCLGRYDGNVYQALYDYAKSSPLNQKDAHCHTYVVKAFVAMVTESNLDDQVLNVLTSLCKLYAVHGVMEHLGEFIQDGYLSTSQVEAVTGKLMALMKEIRHNAVALVDAFDYPDALLSSCLGRYDGNVYQALYDYAKSSPLNQKDVLDSYEKYLKPMREQLPVDISESSTDTPFHRYIGTMQQLNNLCVELWVSKVKQDIIYAFIPNLFHCCKNPT</sequence>
<dbReference type="Gene3D" id="2.40.110.10">
    <property type="entry name" value="Butyryl-CoA Dehydrogenase, subunit A, domain 2"/>
    <property type="match status" value="1"/>
</dbReference>
<evidence type="ECO:0000256" key="1">
    <source>
        <dbReference type="ARBA" id="ARBA00001974"/>
    </source>
</evidence>
<dbReference type="SUPFAM" id="SSF47203">
    <property type="entry name" value="Acyl-CoA dehydrogenase C-terminal domain-like"/>
    <property type="match status" value="3"/>
</dbReference>
<feature type="domain" description="Acyl-CoA oxidase C-alpha1" evidence="15">
    <location>
        <begin position="284"/>
        <end position="445"/>
    </location>
</feature>
<evidence type="ECO:0000256" key="9">
    <source>
        <dbReference type="ARBA" id="ARBA00022840"/>
    </source>
</evidence>
<dbReference type="SUPFAM" id="SSF56645">
    <property type="entry name" value="Acyl-CoA dehydrogenase NM domain-like"/>
    <property type="match status" value="1"/>
</dbReference>
<evidence type="ECO:0000256" key="10">
    <source>
        <dbReference type="ARBA" id="ARBA00023002"/>
    </source>
</evidence>
<dbReference type="GO" id="GO:0071949">
    <property type="term" value="F:FAD binding"/>
    <property type="evidence" value="ECO:0007669"/>
    <property type="project" value="InterPro"/>
</dbReference>
<feature type="domain" description="Acyl-CoA oxidase C-terminal" evidence="13">
    <location>
        <begin position="648"/>
        <end position="778"/>
    </location>
</feature>
<keyword evidence="5" id="KW-0285">Flavoprotein</keyword>
<dbReference type="InterPro" id="IPR002655">
    <property type="entry name" value="Acyl-CoA_oxidase_C"/>
</dbReference>
<dbReference type="InterPro" id="IPR036250">
    <property type="entry name" value="AcylCo_DH-like_C"/>
</dbReference>
<dbReference type="FunFam" id="1.10.540.10:FF:000006">
    <property type="entry name" value="Acyl-coenzyme A oxidase"/>
    <property type="match status" value="1"/>
</dbReference>
<dbReference type="InterPro" id="IPR037069">
    <property type="entry name" value="AcylCoA_DH/ox_N_sf"/>
</dbReference>
<comment type="caution">
    <text evidence="16">The sequence shown here is derived from an EMBL/GenBank/DDBJ whole genome shotgun (WGS) entry which is preliminary data.</text>
</comment>
<evidence type="ECO:0000256" key="4">
    <source>
        <dbReference type="ARBA" id="ARBA00006288"/>
    </source>
</evidence>
<keyword evidence="17" id="KW-1185">Reference proteome</keyword>
<dbReference type="Gene3D" id="1.10.540.10">
    <property type="entry name" value="Acyl-CoA dehydrogenase/oxidase, N-terminal domain"/>
    <property type="match status" value="1"/>
</dbReference>
<accession>A0A210PPY0</accession>
<dbReference type="GO" id="GO:0033540">
    <property type="term" value="P:fatty acid beta-oxidation using acyl-CoA oxidase"/>
    <property type="evidence" value="ECO:0007669"/>
    <property type="project" value="TreeGrafter"/>
</dbReference>
<dbReference type="PANTHER" id="PTHR10909:SF250">
    <property type="entry name" value="PEROXISOMAL ACYL-COENZYME A OXIDASE 1"/>
    <property type="match status" value="1"/>
</dbReference>
<evidence type="ECO:0000313" key="17">
    <source>
        <dbReference type="Proteomes" id="UP000242188"/>
    </source>
</evidence>
<dbReference type="FunFam" id="2.40.110.10:FF:000003">
    <property type="entry name" value="Acyl-coenzyme A oxidase"/>
    <property type="match status" value="1"/>
</dbReference>
<keyword evidence="8" id="KW-0276">Fatty acid metabolism</keyword>
<dbReference type="InterPro" id="IPR009100">
    <property type="entry name" value="AcylCoA_DH/oxidase_NM_dom_sf"/>
</dbReference>
<dbReference type="Gene3D" id="1.20.140.10">
    <property type="entry name" value="Butyryl-CoA Dehydrogenase, subunit A, domain 3"/>
    <property type="match status" value="3"/>
</dbReference>
<keyword evidence="9" id="KW-0067">ATP-binding</keyword>
<gene>
    <name evidence="16" type="ORF">KP79_PYT23334</name>
</gene>
<comment type="subcellular location">
    <subcellularLocation>
        <location evidence="2">Peroxisome</location>
    </subcellularLocation>
</comment>
<dbReference type="GO" id="GO:0005524">
    <property type="term" value="F:ATP binding"/>
    <property type="evidence" value="ECO:0007669"/>
    <property type="project" value="UniProtKB-KW"/>
</dbReference>
<comment type="similarity">
    <text evidence="4">Belongs to the acyl-CoA oxidase family.</text>
</comment>
<feature type="domain" description="Acyl-CoA oxidase C-terminal" evidence="13">
    <location>
        <begin position="481"/>
        <end position="647"/>
    </location>
</feature>
<protein>
    <submittedName>
        <fullName evidence="16">Peroxisomal acyl-coenzyme A oxidase 1</fullName>
    </submittedName>
</protein>
<dbReference type="GO" id="GO:0005777">
    <property type="term" value="C:peroxisome"/>
    <property type="evidence" value="ECO:0007669"/>
    <property type="project" value="UniProtKB-SubCell"/>
</dbReference>
<dbReference type="InterPro" id="IPR055060">
    <property type="entry name" value="ACOX_C_alpha1"/>
</dbReference>
<evidence type="ECO:0000256" key="2">
    <source>
        <dbReference type="ARBA" id="ARBA00004275"/>
    </source>
</evidence>
<dbReference type="OrthoDB" id="538336at2759"/>
<dbReference type="FunFam" id="1.20.140.10:FF:000005">
    <property type="entry name" value="Acyl-coenzyme A oxidase"/>
    <property type="match status" value="1"/>
</dbReference>
<dbReference type="AlphaFoldDB" id="A0A210PPY0"/>
<evidence type="ECO:0000256" key="8">
    <source>
        <dbReference type="ARBA" id="ARBA00022832"/>
    </source>
</evidence>
<dbReference type="Proteomes" id="UP000242188">
    <property type="component" value="Unassembled WGS sequence"/>
</dbReference>
<evidence type="ECO:0000256" key="7">
    <source>
        <dbReference type="ARBA" id="ARBA00022827"/>
    </source>
</evidence>
<dbReference type="GO" id="GO:0005504">
    <property type="term" value="F:fatty acid binding"/>
    <property type="evidence" value="ECO:0007669"/>
    <property type="project" value="TreeGrafter"/>
</dbReference>
<dbReference type="Pfam" id="PF22924">
    <property type="entry name" value="ACOX_C_alpha1"/>
    <property type="match status" value="1"/>
</dbReference>
<evidence type="ECO:0000259" key="13">
    <source>
        <dbReference type="Pfam" id="PF01756"/>
    </source>
</evidence>
<name>A0A210PPY0_MIZYE</name>
<reference evidence="16 17" key="1">
    <citation type="journal article" date="2017" name="Nat. Ecol. Evol.">
        <title>Scallop genome provides insights into evolution of bilaterian karyotype and development.</title>
        <authorList>
            <person name="Wang S."/>
            <person name="Zhang J."/>
            <person name="Jiao W."/>
            <person name="Li J."/>
            <person name="Xun X."/>
            <person name="Sun Y."/>
            <person name="Guo X."/>
            <person name="Huan P."/>
            <person name="Dong B."/>
            <person name="Zhang L."/>
            <person name="Hu X."/>
            <person name="Sun X."/>
            <person name="Wang J."/>
            <person name="Zhao C."/>
            <person name="Wang Y."/>
            <person name="Wang D."/>
            <person name="Huang X."/>
            <person name="Wang R."/>
            <person name="Lv J."/>
            <person name="Li Y."/>
            <person name="Zhang Z."/>
            <person name="Liu B."/>
            <person name="Lu W."/>
            <person name="Hui Y."/>
            <person name="Liang J."/>
            <person name="Zhou Z."/>
            <person name="Hou R."/>
            <person name="Li X."/>
            <person name="Liu Y."/>
            <person name="Li H."/>
            <person name="Ning X."/>
            <person name="Lin Y."/>
            <person name="Zhao L."/>
            <person name="Xing Q."/>
            <person name="Dou J."/>
            <person name="Li Y."/>
            <person name="Mao J."/>
            <person name="Guo H."/>
            <person name="Dou H."/>
            <person name="Li T."/>
            <person name="Mu C."/>
            <person name="Jiang W."/>
            <person name="Fu Q."/>
            <person name="Fu X."/>
            <person name="Miao Y."/>
            <person name="Liu J."/>
            <person name="Yu Q."/>
            <person name="Li R."/>
            <person name="Liao H."/>
            <person name="Li X."/>
            <person name="Kong Y."/>
            <person name="Jiang Z."/>
            <person name="Chourrout D."/>
            <person name="Li R."/>
            <person name="Bao Z."/>
        </authorList>
    </citation>
    <scope>NUCLEOTIDE SEQUENCE [LARGE SCALE GENOMIC DNA]</scope>
    <source>
        <strain evidence="16 17">PY_sf001</strain>
    </source>
</reference>
<evidence type="ECO:0000259" key="14">
    <source>
        <dbReference type="Pfam" id="PF14749"/>
    </source>
</evidence>
<dbReference type="Pfam" id="PF14749">
    <property type="entry name" value="Acyl-CoA_ox_N"/>
    <property type="match status" value="1"/>
</dbReference>
<feature type="domain" description="Acyl-coenzyme A oxidase N-terminal" evidence="14">
    <location>
        <begin position="23"/>
        <end position="142"/>
    </location>
</feature>
<keyword evidence="12" id="KW-0576">Peroxisome</keyword>
<comment type="cofactor">
    <cofactor evidence="1">
        <name>FAD</name>
        <dbReference type="ChEBI" id="CHEBI:57692"/>
    </cofactor>
</comment>
<evidence type="ECO:0000256" key="3">
    <source>
        <dbReference type="ARBA" id="ARBA00004846"/>
    </source>
</evidence>
<evidence type="ECO:0000259" key="15">
    <source>
        <dbReference type="Pfam" id="PF22924"/>
    </source>
</evidence>
<evidence type="ECO:0000256" key="5">
    <source>
        <dbReference type="ARBA" id="ARBA00022630"/>
    </source>
</evidence>
<keyword evidence="6" id="KW-0547">Nucleotide-binding</keyword>
<dbReference type="GO" id="GO:0003997">
    <property type="term" value="F:acyl-CoA oxidase activity"/>
    <property type="evidence" value="ECO:0007669"/>
    <property type="project" value="InterPro"/>
</dbReference>
<evidence type="ECO:0000256" key="6">
    <source>
        <dbReference type="ARBA" id="ARBA00022741"/>
    </source>
</evidence>
<keyword evidence="10" id="KW-0560">Oxidoreductase</keyword>
<evidence type="ECO:0000256" key="11">
    <source>
        <dbReference type="ARBA" id="ARBA00023098"/>
    </source>
</evidence>
<proteinExistence type="inferred from homology"/>
<comment type="pathway">
    <text evidence="3">Lipid metabolism; peroxisomal fatty acid beta-oxidation.</text>
</comment>
<dbReference type="Pfam" id="PF01756">
    <property type="entry name" value="ACOX"/>
    <property type="match status" value="2"/>
</dbReference>
<dbReference type="PANTHER" id="PTHR10909">
    <property type="entry name" value="ELECTRON TRANSPORT OXIDOREDUCTASE"/>
    <property type="match status" value="1"/>
</dbReference>
<dbReference type="STRING" id="6573.A0A210PPY0"/>
<dbReference type="GO" id="GO:0055088">
    <property type="term" value="P:lipid homeostasis"/>
    <property type="evidence" value="ECO:0007669"/>
    <property type="project" value="TreeGrafter"/>
</dbReference>
<dbReference type="FunFam" id="1.20.140.10:FF:000013">
    <property type="entry name" value="Acyl-coenzyme A oxidase"/>
    <property type="match status" value="2"/>
</dbReference>
<evidence type="ECO:0000313" key="16">
    <source>
        <dbReference type="EMBL" id="OWF38541.1"/>
    </source>
</evidence>
<dbReference type="InterPro" id="IPR046373">
    <property type="entry name" value="Acyl-CoA_Oxase/DH_mid-dom_sf"/>
</dbReference>
<organism evidence="16 17">
    <name type="scientific">Mizuhopecten yessoensis</name>
    <name type="common">Japanese scallop</name>
    <name type="synonym">Patinopecten yessoensis</name>
    <dbReference type="NCBI Taxonomy" id="6573"/>
    <lineage>
        <taxon>Eukaryota</taxon>
        <taxon>Metazoa</taxon>
        <taxon>Spiralia</taxon>
        <taxon>Lophotrochozoa</taxon>
        <taxon>Mollusca</taxon>
        <taxon>Bivalvia</taxon>
        <taxon>Autobranchia</taxon>
        <taxon>Pteriomorphia</taxon>
        <taxon>Pectinida</taxon>
        <taxon>Pectinoidea</taxon>
        <taxon>Pectinidae</taxon>
        <taxon>Mizuhopecten</taxon>
    </lineage>
</organism>
<keyword evidence="11" id="KW-0443">Lipid metabolism</keyword>
<dbReference type="InterPro" id="IPR029320">
    <property type="entry name" value="Acyl-CoA_ox_N"/>
</dbReference>
<dbReference type="InterPro" id="IPR012258">
    <property type="entry name" value="Acyl-CoA_oxidase"/>
</dbReference>
<dbReference type="EMBL" id="NEDP02005563">
    <property type="protein sequence ID" value="OWF38541.1"/>
    <property type="molecule type" value="Genomic_DNA"/>
</dbReference>